<dbReference type="Proteomes" id="UP000248975">
    <property type="component" value="Unassembled WGS sequence"/>
</dbReference>
<sequence>MSVSALAGVAVAVFAYFNRDSGIAGEPGTLLVIVSSALLAIFGWIMASGIRSRAFRIFITISAILNIAGTGLAGYLLHSSGLVVLMLLGLIGWLFHVFAPRRALV</sequence>
<evidence type="ECO:0000256" key="1">
    <source>
        <dbReference type="SAM" id="Phobius"/>
    </source>
</evidence>
<reference evidence="2 3" key="1">
    <citation type="submission" date="2017-08" db="EMBL/GenBank/DDBJ databases">
        <title>Infants hospitalized years apart are colonized by the same room-sourced microbial strains.</title>
        <authorList>
            <person name="Brooks B."/>
            <person name="Olm M.R."/>
            <person name="Firek B.A."/>
            <person name="Baker R."/>
            <person name="Thomas B.C."/>
            <person name="Morowitz M.J."/>
            <person name="Banfield J.F."/>
        </authorList>
    </citation>
    <scope>NUCLEOTIDE SEQUENCE [LARGE SCALE GENOMIC DNA]</scope>
    <source>
        <strain evidence="2">S2_003_000_R2_11</strain>
    </source>
</reference>
<keyword evidence="1" id="KW-1133">Transmembrane helix</keyword>
<comment type="caution">
    <text evidence="2">The sequence shown here is derived from an EMBL/GenBank/DDBJ whole genome shotgun (WGS) entry which is preliminary data.</text>
</comment>
<dbReference type="EMBL" id="QFQS01000005">
    <property type="protein sequence ID" value="PZQ95910.1"/>
    <property type="molecule type" value="Genomic_DNA"/>
</dbReference>
<evidence type="ECO:0000313" key="2">
    <source>
        <dbReference type="EMBL" id="PZQ95910.1"/>
    </source>
</evidence>
<feature type="transmembrane region" description="Helical" evidence="1">
    <location>
        <begin position="54"/>
        <end position="76"/>
    </location>
</feature>
<evidence type="ECO:0000313" key="3">
    <source>
        <dbReference type="Proteomes" id="UP000248975"/>
    </source>
</evidence>
<proteinExistence type="predicted"/>
<name>A0A2W5UD46_CERSP</name>
<protein>
    <submittedName>
        <fullName evidence="2">Uncharacterized protein</fullName>
    </submittedName>
</protein>
<dbReference type="AlphaFoldDB" id="A0A2W5UD46"/>
<keyword evidence="1" id="KW-0812">Transmembrane</keyword>
<gene>
    <name evidence="2" type="ORF">DI533_17935</name>
</gene>
<keyword evidence="1" id="KW-0472">Membrane</keyword>
<feature type="transmembrane region" description="Helical" evidence="1">
    <location>
        <begin position="82"/>
        <end position="99"/>
    </location>
</feature>
<feature type="transmembrane region" description="Helical" evidence="1">
    <location>
        <begin position="29"/>
        <end position="47"/>
    </location>
</feature>
<organism evidence="2 3">
    <name type="scientific">Cereibacter sphaeroides</name>
    <name type="common">Rhodobacter sphaeroides</name>
    <dbReference type="NCBI Taxonomy" id="1063"/>
    <lineage>
        <taxon>Bacteria</taxon>
        <taxon>Pseudomonadati</taxon>
        <taxon>Pseudomonadota</taxon>
        <taxon>Alphaproteobacteria</taxon>
        <taxon>Rhodobacterales</taxon>
        <taxon>Paracoccaceae</taxon>
        <taxon>Cereibacter</taxon>
    </lineage>
</organism>
<accession>A0A2W5UD46</accession>